<evidence type="ECO:0000259" key="1">
    <source>
        <dbReference type="PROSITE" id="PS51677"/>
    </source>
</evidence>
<dbReference type="InterPro" id="IPR011330">
    <property type="entry name" value="Glyco_hydro/deAcase_b/a-brl"/>
</dbReference>
<name>A0A164QNT9_BACCE</name>
<dbReference type="SUPFAM" id="SSF88713">
    <property type="entry name" value="Glycoside hydrolase/deacetylase"/>
    <property type="match status" value="1"/>
</dbReference>
<proteinExistence type="predicted"/>
<comment type="caution">
    <text evidence="2">The sequence shown here is derived from an EMBL/GenBank/DDBJ whole genome shotgun (WGS) entry which is preliminary data.</text>
</comment>
<evidence type="ECO:0000313" key="2">
    <source>
        <dbReference type="EMBL" id="KZD71962.1"/>
    </source>
</evidence>
<dbReference type="PROSITE" id="PS51677">
    <property type="entry name" value="NODB"/>
    <property type="match status" value="1"/>
</dbReference>
<dbReference type="Gene3D" id="3.20.20.370">
    <property type="entry name" value="Glycoside hydrolase/deacetylase"/>
    <property type="match status" value="1"/>
</dbReference>
<dbReference type="PATRIC" id="fig|1396.535.peg.4174"/>
<dbReference type="EMBL" id="LJKE01000015">
    <property type="protein sequence ID" value="KZD71962.1"/>
    <property type="molecule type" value="Genomic_DNA"/>
</dbReference>
<dbReference type="InterPro" id="IPR002509">
    <property type="entry name" value="NODB_dom"/>
</dbReference>
<dbReference type="RefSeq" id="WP_063259653.1">
    <property type="nucleotide sequence ID" value="NZ_LJKE01000015.1"/>
</dbReference>
<protein>
    <submittedName>
        <fullName evidence="2">Polysaccharide deacetylase</fullName>
    </submittedName>
</protein>
<accession>A0A164QNT9</accession>
<dbReference type="CDD" id="cd10944">
    <property type="entry name" value="CE4_SmPgdA_like"/>
    <property type="match status" value="1"/>
</dbReference>
<dbReference type="PANTHER" id="PTHR10587:SF125">
    <property type="entry name" value="POLYSACCHARIDE DEACETYLASE YHEN-RELATED"/>
    <property type="match status" value="1"/>
</dbReference>
<gene>
    <name evidence="2" type="ORF">B4088_0423</name>
</gene>
<reference evidence="2 3" key="1">
    <citation type="submission" date="2015-09" db="EMBL/GenBank/DDBJ databases">
        <title>Bacillus cereus food isolates.</title>
        <authorList>
            <person name="Boekhorst J."/>
        </authorList>
    </citation>
    <scope>NUCLEOTIDE SEQUENCE [LARGE SCALE GENOMIC DNA]</scope>
    <source>
        <strain evidence="2 3">B4088</strain>
    </source>
</reference>
<feature type="domain" description="NodB homology" evidence="1">
    <location>
        <begin position="65"/>
        <end position="251"/>
    </location>
</feature>
<dbReference type="Proteomes" id="UP000076482">
    <property type="component" value="Unassembled WGS sequence"/>
</dbReference>
<dbReference type="PANTHER" id="PTHR10587">
    <property type="entry name" value="GLYCOSYL TRANSFERASE-RELATED"/>
    <property type="match status" value="1"/>
</dbReference>
<organism evidence="2 3">
    <name type="scientific">Bacillus cereus</name>
    <dbReference type="NCBI Taxonomy" id="1396"/>
    <lineage>
        <taxon>Bacteria</taxon>
        <taxon>Bacillati</taxon>
        <taxon>Bacillota</taxon>
        <taxon>Bacilli</taxon>
        <taxon>Bacillales</taxon>
        <taxon>Bacillaceae</taxon>
        <taxon>Bacillus</taxon>
        <taxon>Bacillus cereus group</taxon>
    </lineage>
</organism>
<dbReference type="InterPro" id="IPR050248">
    <property type="entry name" value="Polysacc_deacetylase_ArnD"/>
</dbReference>
<dbReference type="AlphaFoldDB" id="A0A164QNT9"/>
<dbReference type="GO" id="GO:0016810">
    <property type="term" value="F:hydrolase activity, acting on carbon-nitrogen (but not peptide) bonds"/>
    <property type="evidence" value="ECO:0007669"/>
    <property type="project" value="InterPro"/>
</dbReference>
<dbReference type="Pfam" id="PF01522">
    <property type="entry name" value="Polysacc_deac_1"/>
    <property type="match status" value="1"/>
</dbReference>
<dbReference type="GO" id="GO:0005975">
    <property type="term" value="P:carbohydrate metabolic process"/>
    <property type="evidence" value="ECO:0007669"/>
    <property type="project" value="InterPro"/>
</dbReference>
<sequence length="269" mass="31530">MKRLINGKIFTALLICIFTSFFAVDYFFNSEDKHIQAKQPAKKVESQTKAKEEKKETKEEFAKKKIVYLTFDDGPSNHTKELLEVLKKENVKATFFAIGKSVENRKELLKDISDDGHYIGLHSMTHEPNRIYPASGKPDNFINEMKQLQKEVKEITKQNSVLIRAPYGSKPYLKKPYQEAILANGFKIWDWNIDSNDWKYQATPEKILETIQSQVREDRTKHVVLMHEKAGTIQVLPKIIQHFKNLGYEFRAYNPEQHFPVNFWYNDNL</sequence>
<evidence type="ECO:0000313" key="3">
    <source>
        <dbReference type="Proteomes" id="UP000076482"/>
    </source>
</evidence>